<protein>
    <submittedName>
        <fullName evidence="1">Uncharacterized protein</fullName>
    </submittedName>
</protein>
<dbReference type="EMBL" id="JYFE01000060">
    <property type="protein sequence ID" value="KIT15066.1"/>
    <property type="molecule type" value="Genomic_DNA"/>
</dbReference>
<evidence type="ECO:0000313" key="1">
    <source>
        <dbReference type="EMBL" id="KIT15066.1"/>
    </source>
</evidence>
<dbReference type="PATRIC" id="fig|935700.4.peg.3504"/>
<sequence>MDRPDGLNEDDLLAYARGDATPDEAARIEAAAARDPALKAELALMAGLKGALAASTDRPDARAFGWKRLEAEIGRAPAETQAAPRGRIWQLAAVFLGAIVLVQGSYIALGPDAPLYRTVSEETDGATLGIAFAPGAAAADIEALLRETGARIVDGPSAIGLYRIAFEDEVARTEARAALEASALVELVAEE</sequence>
<accession>A0A0D1EDN6</accession>
<comment type="caution">
    <text evidence="1">The sequence shown here is derived from an EMBL/GenBank/DDBJ whole genome shotgun (WGS) entry which is preliminary data.</text>
</comment>
<proteinExistence type="predicted"/>
<keyword evidence="2" id="KW-1185">Reference proteome</keyword>
<dbReference type="STRING" id="935700.jaqu_33920"/>
<dbReference type="AlphaFoldDB" id="A0A0D1EDN6"/>
<dbReference type="RefSeq" id="WP_141134290.1">
    <property type="nucleotide sequence ID" value="NZ_FZPF01000001.1"/>
</dbReference>
<dbReference type="OrthoDB" id="5702699at2"/>
<dbReference type="Proteomes" id="UP000032232">
    <property type="component" value="Unassembled WGS sequence"/>
</dbReference>
<organism evidence="1 2">
    <name type="scientific">Jannaschia aquimarina</name>
    <dbReference type="NCBI Taxonomy" id="935700"/>
    <lineage>
        <taxon>Bacteria</taxon>
        <taxon>Pseudomonadati</taxon>
        <taxon>Pseudomonadota</taxon>
        <taxon>Alphaproteobacteria</taxon>
        <taxon>Rhodobacterales</taxon>
        <taxon>Roseobacteraceae</taxon>
        <taxon>Jannaschia</taxon>
    </lineage>
</organism>
<evidence type="ECO:0000313" key="2">
    <source>
        <dbReference type="Proteomes" id="UP000032232"/>
    </source>
</evidence>
<name>A0A0D1EDN6_9RHOB</name>
<gene>
    <name evidence="1" type="ORF">jaqu_33920</name>
</gene>
<reference evidence="1 2" key="1">
    <citation type="submission" date="2015-02" db="EMBL/GenBank/DDBJ databases">
        <title>Genome Sequence of Jannaschia aquimarina DSM28248, a member of the Roseobacter clade.</title>
        <authorList>
            <person name="Voget S."/>
            <person name="Daniel R."/>
        </authorList>
    </citation>
    <scope>NUCLEOTIDE SEQUENCE [LARGE SCALE GENOMIC DNA]</scope>
    <source>
        <strain evidence="1 2">GSW-M26</strain>
    </source>
</reference>